<evidence type="ECO:0000313" key="1">
    <source>
        <dbReference type="EMBL" id="GIE16843.1"/>
    </source>
</evidence>
<proteinExistence type="predicted"/>
<dbReference type="Proteomes" id="UP000598174">
    <property type="component" value="Unassembled WGS sequence"/>
</dbReference>
<name>A0A919JC01_9ACTN</name>
<gene>
    <name evidence="1" type="ORF">Afe05nite_86830</name>
</gene>
<protein>
    <submittedName>
        <fullName evidence="1">Uncharacterized protein</fullName>
    </submittedName>
</protein>
<sequence>MTDDHVCMPLVDDDGQVVARVHASPHLGVEGRRALLAVVEAASRVQAQRDAADPVGAAERAARFEAGQRRIRERNARLRGGA</sequence>
<accession>A0A919JC01</accession>
<dbReference type="RefSeq" id="WP_203823166.1">
    <property type="nucleotide sequence ID" value="NZ_BAAABP010000003.1"/>
</dbReference>
<comment type="caution">
    <text evidence="1">The sequence shown here is derived from an EMBL/GenBank/DDBJ whole genome shotgun (WGS) entry which is preliminary data.</text>
</comment>
<dbReference type="EMBL" id="BOMM01000103">
    <property type="protein sequence ID" value="GIE16843.1"/>
    <property type="molecule type" value="Genomic_DNA"/>
</dbReference>
<dbReference type="AlphaFoldDB" id="A0A919JC01"/>
<organism evidence="1 2">
    <name type="scientific">Paractinoplanes ferrugineus</name>
    <dbReference type="NCBI Taxonomy" id="113564"/>
    <lineage>
        <taxon>Bacteria</taxon>
        <taxon>Bacillati</taxon>
        <taxon>Actinomycetota</taxon>
        <taxon>Actinomycetes</taxon>
        <taxon>Micromonosporales</taxon>
        <taxon>Micromonosporaceae</taxon>
        <taxon>Paractinoplanes</taxon>
    </lineage>
</organism>
<evidence type="ECO:0000313" key="2">
    <source>
        <dbReference type="Proteomes" id="UP000598174"/>
    </source>
</evidence>
<keyword evidence="2" id="KW-1185">Reference proteome</keyword>
<reference evidence="1" key="1">
    <citation type="submission" date="2021-01" db="EMBL/GenBank/DDBJ databases">
        <title>Whole genome shotgun sequence of Actinoplanes ferrugineus NBRC 15555.</title>
        <authorList>
            <person name="Komaki H."/>
            <person name="Tamura T."/>
        </authorList>
    </citation>
    <scope>NUCLEOTIDE SEQUENCE</scope>
    <source>
        <strain evidence="1">NBRC 15555</strain>
    </source>
</reference>